<dbReference type="AlphaFoldDB" id="A0A1E3X3R4"/>
<evidence type="ECO:0000313" key="2">
    <source>
        <dbReference type="EMBL" id="ODS30313.1"/>
    </source>
</evidence>
<organism evidence="2 3">
    <name type="scientific">Candidatus Scalindua rubra</name>
    <dbReference type="NCBI Taxonomy" id="1872076"/>
    <lineage>
        <taxon>Bacteria</taxon>
        <taxon>Pseudomonadati</taxon>
        <taxon>Planctomycetota</taxon>
        <taxon>Candidatus Brocadiia</taxon>
        <taxon>Candidatus Brocadiales</taxon>
        <taxon>Candidatus Scalinduaceae</taxon>
        <taxon>Candidatus Scalindua</taxon>
    </lineage>
</organism>
<keyword evidence="1" id="KW-1133">Transmembrane helix</keyword>
<comment type="caution">
    <text evidence="2">The sequence shown here is derived from an EMBL/GenBank/DDBJ whole genome shotgun (WGS) entry which is preliminary data.</text>
</comment>
<sequence length="81" mass="9424">MKKEFNFFDKPGNIKKLNIFFYASLGILVVLDFFIEKHPHVGWEKIPCTYALYGFLSCGLIIAVSKILGKLWLQKGEDYYD</sequence>
<feature type="transmembrane region" description="Helical" evidence="1">
    <location>
        <begin position="50"/>
        <end position="69"/>
    </location>
</feature>
<evidence type="ECO:0000256" key="1">
    <source>
        <dbReference type="SAM" id="Phobius"/>
    </source>
</evidence>
<dbReference type="EMBL" id="MAYW01000245">
    <property type="protein sequence ID" value="ODS30313.1"/>
    <property type="molecule type" value="Genomic_DNA"/>
</dbReference>
<keyword evidence="1" id="KW-0812">Transmembrane</keyword>
<keyword evidence="1" id="KW-0472">Membrane</keyword>
<proteinExistence type="predicted"/>
<gene>
    <name evidence="2" type="ORF">SCARUB_04577</name>
</gene>
<feature type="transmembrane region" description="Helical" evidence="1">
    <location>
        <begin position="17"/>
        <end position="35"/>
    </location>
</feature>
<dbReference type="Proteomes" id="UP000094056">
    <property type="component" value="Unassembled WGS sequence"/>
</dbReference>
<name>A0A1E3X3R4_9BACT</name>
<reference evidence="2 3" key="1">
    <citation type="submission" date="2016-07" db="EMBL/GenBank/DDBJ databases">
        <title>Draft genome of Scalindua rubra, obtained from a brine-seawater interface in the Red Sea, sheds light on salt adaptation in anammox bacteria.</title>
        <authorList>
            <person name="Speth D.R."/>
            <person name="Lagkouvardos I."/>
            <person name="Wang Y."/>
            <person name="Qian P.-Y."/>
            <person name="Dutilh B.E."/>
            <person name="Jetten M.S."/>
        </authorList>
    </citation>
    <scope>NUCLEOTIDE SEQUENCE [LARGE SCALE GENOMIC DNA]</scope>
    <source>
        <strain evidence="2">BSI-1</strain>
    </source>
</reference>
<protein>
    <submittedName>
        <fullName evidence="2">Uncharacterized protein</fullName>
    </submittedName>
</protein>
<accession>A0A1E3X3R4</accession>
<evidence type="ECO:0000313" key="3">
    <source>
        <dbReference type="Proteomes" id="UP000094056"/>
    </source>
</evidence>